<dbReference type="PANTHER" id="PTHR43767:SF1">
    <property type="entry name" value="NONRIBOSOMAL PEPTIDE SYNTHASE PES1 (EUROFUNG)-RELATED"/>
    <property type="match status" value="1"/>
</dbReference>
<name>A0A1G9D9K1_9PSED</name>
<sequence>MAVSSILDIHAIEQVPLSERGLAANTYAALQRCAAEHADSPALSFLLDAKKFQRTHDWSYAELFADITRAANAFHHLGIGPRDVVAFLLPNLPETHLTIWGGEAAGIVMAINPLLEAPQIAELLRAAKAKLVVTLAPTPGSDLWNKLASQLDRLPSVQDVVWVNMTPYVGTLPALVLRGLALREKLRHRKLRIHDLRALMRRQPGDRLQSGRQIHPEEPSSYFCTGGTTGLPKIAMRTHGSEVFNAWAMAANLQPRVTSQVIFCGLPLFHVNGQLVTGLMPWTQGDRVIIGTPQGYRGEGVIANFWAMVQHFGINFFSGVPTVYSALLQQPASGYDISSLQYALCGAAPMPVELFREFEQRIGVRILEGYGLTEGACVSSVNPADGERRIGSVGLRLAYQDMRAVILDEAGNYLRDAQTDEAGVIAIQGPNVFAGYLDAMHNKGVWIDIDGQRWLNTGDLGRQDAQSYFWLTGRKKELIIRGGHNIDPKQIEEALQAHPSVALVAAVGSPDAHAGEVPVAYVQLNPGASCDEQTLLAFAAQHIAERAAVPKRIEVLDALPVTPVGKIFKPALQQREIAQVVRREAQALGLAQLDIEVIQDTRRGLVAQISAGTHQEPLALALGRYSFQIEWLDSPHRRSSDTQTERQAMSR</sequence>
<dbReference type="SUPFAM" id="SSF56801">
    <property type="entry name" value="Acetyl-CoA synthetase-like"/>
    <property type="match status" value="1"/>
</dbReference>
<evidence type="ECO:0000259" key="2">
    <source>
        <dbReference type="Pfam" id="PF13193"/>
    </source>
</evidence>
<keyword evidence="4" id="KW-1185">Reference proteome</keyword>
<feature type="domain" description="AMP-dependent synthetase/ligase" evidence="1">
    <location>
        <begin position="31"/>
        <end position="437"/>
    </location>
</feature>
<dbReference type="Gene3D" id="3.40.50.12780">
    <property type="entry name" value="N-terminal domain of ligase-like"/>
    <property type="match status" value="1"/>
</dbReference>
<dbReference type="Pfam" id="PF00501">
    <property type="entry name" value="AMP-binding"/>
    <property type="match status" value="1"/>
</dbReference>
<dbReference type="PROSITE" id="PS00455">
    <property type="entry name" value="AMP_BINDING"/>
    <property type="match status" value="1"/>
</dbReference>
<proteinExistence type="predicted"/>
<dbReference type="InterPro" id="IPR050237">
    <property type="entry name" value="ATP-dep_AMP-bd_enzyme"/>
</dbReference>
<dbReference type="InterPro" id="IPR025110">
    <property type="entry name" value="AMP-bd_C"/>
</dbReference>
<protein>
    <submittedName>
        <fullName evidence="3">Fatty-acyl-CoA synthase</fullName>
    </submittedName>
</protein>
<dbReference type="STRING" id="137658.SAMN05216186_108181"/>
<dbReference type="InterPro" id="IPR000873">
    <property type="entry name" value="AMP-dep_synth/lig_dom"/>
</dbReference>
<dbReference type="Proteomes" id="UP000198706">
    <property type="component" value="Unassembled WGS sequence"/>
</dbReference>
<organism evidence="3 4">
    <name type="scientific">Pseudomonas indica</name>
    <dbReference type="NCBI Taxonomy" id="137658"/>
    <lineage>
        <taxon>Bacteria</taxon>
        <taxon>Pseudomonadati</taxon>
        <taxon>Pseudomonadota</taxon>
        <taxon>Gammaproteobacteria</taxon>
        <taxon>Pseudomonadales</taxon>
        <taxon>Pseudomonadaceae</taxon>
        <taxon>Pseudomonas</taxon>
    </lineage>
</organism>
<dbReference type="Gene3D" id="3.30.300.30">
    <property type="match status" value="1"/>
</dbReference>
<dbReference type="EMBL" id="FNFD01000008">
    <property type="protein sequence ID" value="SDK60589.1"/>
    <property type="molecule type" value="Genomic_DNA"/>
</dbReference>
<dbReference type="NCBIfam" id="NF005714">
    <property type="entry name" value="PRK07529.1"/>
    <property type="match status" value="1"/>
</dbReference>
<dbReference type="InterPro" id="IPR020845">
    <property type="entry name" value="AMP-binding_CS"/>
</dbReference>
<evidence type="ECO:0000313" key="3">
    <source>
        <dbReference type="EMBL" id="SDK60589.1"/>
    </source>
</evidence>
<accession>A0A1G9D9K1</accession>
<dbReference type="AlphaFoldDB" id="A0A1G9D9K1"/>
<feature type="domain" description="AMP-binding enzyme C-terminal" evidence="2">
    <location>
        <begin position="490"/>
        <end position="566"/>
    </location>
</feature>
<reference evidence="3 4" key="1">
    <citation type="submission" date="2016-10" db="EMBL/GenBank/DDBJ databases">
        <authorList>
            <person name="de Groot N.N."/>
        </authorList>
    </citation>
    <scope>NUCLEOTIDE SEQUENCE [LARGE SCALE GENOMIC DNA]</scope>
    <source>
        <strain evidence="3 4">JCM 21544</strain>
    </source>
</reference>
<evidence type="ECO:0000313" key="4">
    <source>
        <dbReference type="Proteomes" id="UP000198706"/>
    </source>
</evidence>
<dbReference type="GO" id="GO:0016878">
    <property type="term" value="F:acid-thiol ligase activity"/>
    <property type="evidence" value="ECO:0007669"/>
    <property type="project" value="UniProtKB-ARBA"/>
</dbReference>
<gene>
    <name evidence="3" type="ORF">SAMN05216186_108181</name>
</gene>
<dbReference type="Pfam" id="PF13193">
    <property type="entry name" value="AMP-binding_C"/>
    <property type="match status" value="1"/>
</dbReference>
<evidence type="ECO:0000259" key="1">
    <source>
        <dbReference type="Pfam" id="PF00501"/>
    </source>
</evidence>
<dbReference type="PANTHER" id="PTHR43767">
    <property type="entry name" value="LONG-CHAIN-FATTY-ACID--COA LIGASE"/>
    <property type="match status" value="1"/>
</dbReference>
<dbReference type="InterPro" id="IPR045851">
    <property type="entry name" value="AMP-bd_C_sf"/>
</dbReference>
<dbReference type="InterPro" id="IPR042099">
    <property type="entry name" value="ANL_N_sf"/>
</dbReference>
<dbReference type="RefSeq" id="WP_084336144.1">
    <property type="nucleotide sequence ID" value="NZ_FNFD01000008.1"/>
</dbReference>